<feature type="compositionally biased region" description="Acidic residues" evidence="3">
    <location>
        <begin position="1646"/>
        <end position="1662"/>
    </location>
</feature>
<evidence type="ECO:0000256" key="4">
    <source>
        <dbReference type="SAM" id="Phobius"/>
    </source>
</evidence>
<feature type="transmembrane region" description="Helical" evidence="4">
    <location>
        <begin position="305"/>
        <end position="326"/>
    </location>
</feature>
<feature type="compositionally biased region" description="Polar residues" evidence="3">
    <location>
        <begin position="2582"/>
        <end position="2592"/>
    </location>
</feature>
<dbReference type="GO" id="GO:0009881">
    <property type="term" value="F:photoreceptor activity"/>
    <property type="evidence" value="ECO:0007669"/>
    <property type="project" value="UniProtKB-KW"/>
</dbReference>
<dbReference type="EMBL" id="JAEHOE010000024">
    <property type="protein sequence ID" value="KAG2495534.1"/>
    <property type="molecule type" value="Genomic_DNA"/>
</dbReference>
<dbReference type="InterPro" id="IPR057352">
    <property type="entry name" value="TPR_TmcB/C"/>
</dbReference>
<evidence type="ECO:0000313" key="7">
    <source>
        <dbReference type="Proteomes" id="UP000612055"/>
    </source>
</evidence>
<keyword evidence="7" id="KW-1185">Reference proteome</keyword>
<dbReference type="InterPro" id="IPR000014">
    <property type="entry name" value="PAS"/>
</dbReference>
<name>A0A836C1H3_9CHLO</name>
<proteinExistence type="predicted"/>
<feature type="region of interest" description="Disordered" evidence="3">
    <location>
        <begin position="2090"/>
        <end position="2189"/>
    </location>
</feature>
<keyword evidence="4" id="KW-0812">Transmembrane</keyword>
<feature type="compositionally biased region" description="Gly residues" evidence="3">
    <location>
        <begin position="2594"/>
        <end position="2608"/>
    </location>
</feature>
<feature type="compositionally biased region" description="Polar residues" evidence="3">
    <location>
        <begin position="2171"/>
        <end position="2189"/>
    </location>
</feature>
<feature type="transmembrane region" description="Helical" evidence="4">
    <location>
        <begin position="1854"/>
        <end position="1876"/>
    </location>
</feature>
<feature type="transmembrane region" description="Helical" evidence="4">
    <location>
        <begin position="118"/>
        <end position="146"/>
    </location>
</feature>
<gene>
    <name evidence="6" type="ORF">HYH03_006477</name>
</gene>
<dbReference type="Pfam" id="PF13426">
    <property type="entry name" value="PAS_9"/>
    <property type="match status" value="1"/>
</dbReference>
<feature type="domain" description="PAS" evidence="5">
    <location>
        <begin position="630"/>
        <end position="692"/>
    </location>
</feature>
<feature type="compositionally biased region" description="Low complexity" evidence="3">
    <location>
        <begin position="1468"/>
        <end position="1477"/>
    </location>
</feature>
<feature type="transmembrane region" description="Helical" evidence="4">
    <location>
        <begin position="2252"/>
        <end position="2272"/>
    </location>
</feature>
<evidence type="ECO:0000259" key="5">
    <source>
        <dbReference type="PROSITE" id="PS50112"/>
    </source>
</evidence>
<keyword evidence="1" id="KW-0675">Receptor</keyword>
<evidence type="ECO:0000256" key="3">
    <source>
        <dbReference type="SAM" id="MobiDB-lite"/>
    </source>
</evidence>
<feature type="region of interest" description="Disordered" evidence="3">
    <location>
        <begin position="833"/>
        <end position="853"/>
    </location>
</feature>
<feature type="transmembrane region" description="Helical" evidence="4">
    <location>
        <begin position="2463"/>
        <end position="2489"/>
    </location>
</feature>
<evidence type="ECO:0000256" key="1">
    <source>
        <dbReference type="ARBA" id="ARBA00022543"/>
    </source>
</evidence>
<dbReference type="OrthoDB" id="531046at2759"/>
<keyword evidence="2" id="KW-0716">Sensory transduction</keyword>
<feature type="region of interest" description="Disordered" evidence="3">
    <location>
        <begin position="1431"/>
        <end position="1484"/>
    </location>
</feature>
<dbReference type="PANTHER" id="PTHR31600">
    <property type="entry name" value="TINY MACROCYSTS PROTEIN B-RELATED"/>
    <property type="match status" value="1"/>
</dbReference>
<feature type="region of interest" description="Disordered" evidence="3">
    <location>
        <begin position="1521"/>
        <end position="1560"/>
    </location>
</feature>
<accession>A0A836C1H3</accession>
<dbReference type="InterPro" id="IPR035965">
    <property type="entry name" value="PAS-like_dom_sf"/>
</dbReference>
<feature type="transmembrane region" description="Helical" evidence="4">
    <location>
        <begin position="210"/>
        <end position="234"/>
    </location>
</feature>
<evidence type="ECO:0000313" key="6">
    <source>
        <dbReference type="EMBL" id="KAG2495534.1"/>
    </source>
</evidence>
<dbReference type="CDD" id="cd00130">
    <property type="entry name" value="PAS"/>
    <property type="match status" value="1"/>
</dbReference>
<protein>
    <recommendedName>
        <fullName evidence="5">PAS domain-containing protein</fullName>
    </recommendedName>
</protein>
<dbReference type="SMART" id="SM00091">
    <property type="entry name" value="PAS"/>
    <property type="match status" value="2"/>
</dbReference>
<comment type="caution">
    <text evidence="6">The sequence shown here is derived from an EMBL/GenBank/DDBJ whole genome shotgun (WGS) entry which is preliminary data.</text>
</comment>
<evidence type="ECO:0000256" key="2">
    <source>
        <dbReference type="ARBA" id="ARBA00022606"/>
    </source>
</evidence>
<feature type="region of interest" description="Disordered" evidence="3">
    <location>
        <begin position="1"/>
        <end position="36"/>
    </location>
</feature>
<dbReference type="Pfam" id="PF25474">
    <property type="entry name" value="TPR_TmcB"/>
    <property type="match status" value="1"/>
</dbReference>
<keyword evidence="1" id="KW-0600">Photoreceptor protein</keyword>
<dbReference type="Gene3D" id="3.30.450.20">
    <property type="entry name" value="PAS domain"/>
    <property type="match status" value="1"/>
</dbReference>
<feature type="compositionally biased region" description="Low complexity" evidence="3">
    <location>
        <begin position="8"/>
        <end position="19"/>
    </location>
</feature>
<dbReference type="SUPFAM" id="SSF55785">
    <property type="entry name" value="PYP-like sensor domain (PAS domain)"/>
    <property type="match status" value="1"/>
</dbReference>
<sequence>MGGTSEYAVSVASGTSSSAKPKLNVHSVDQDQNRDDLDVGGRSSIETAVFGVLFTLSKENSETRIVIRWVLLKVLLDGWQLFTTVVHPDDQGWDINTNSTVWKIVNVLSFDWLSDLGYSIYVLVLYCMVSLLAVNILLCAWVAWCFKEQKFPVVWPIKVLRIFSSVFFQAFDIASLNLLQIGIACNFTGPKQPHMHLDLFPARSCAAMPQIVHTIVSAVSLVVFIALALLTNMAEVEVNPRSRRPMALGHSGAEVAAFAIKVLMTLVDVFIGWRTVAACCYTALAIALAWQYLRWCPHLVGWVNHLKAAVAGGVIWCCAILLLLVFEPGVSGVQARMDWQHIMTLVMLIGMAPAAAATALLSWWLARRRDAAAAKAIKEAALPAGTPLIDVAPDFIHAPRDVEILARCCRVWVDRRNLDKDAVGRAQTLIKAGLALFPGHAFVSLVQANFMIDVLGVGQSGRRQIEAARKLNPGLMARFVIFVRAQQAQQRAAGNNVSGASGGANMDLLGYVEYQRKQRMVVRLHREALQAMCLFWKALDSQTVSFTALSKSLAKIDTSVSQAQAAYRLVLETYGNSPRLVRLYGKFLEFIKNDPWGAAEFYAEAERLEQLKNDDGNGPQLPDGTPLSRMDELSTAVLVVSSSGEIQMANKQAHNLFGYRKGDLDGKPMAALLAPHSTRRLADCLSRLVESSVAALGFGGEVAEGPAPAPGSVAIGMGAVGAGGSATGAAAAAAAAALTTQAAVLGMHRDRMALPLRVSISKASGAGEDSTFIALLEPVHCPRDTSCLWVTPTGAVAACDPSFVATFGFAASDVVGSQLAAFVATDAGAWARRGTSRRPTAGGVTGRSPPVHAGSAATIGADAWGGDVEDAGAAEDAALLDLDGEAVSVLDRLVAAAEAASAGLEPADAKPRVDCRVTHRYASSIRCLAIVRQLDLGETPLFELRLKLASPEPLLLLVSDRKGGIRFASPQLAAMLCPRGAPVAAAAAAEGGAAEGGEGGAPAAGAGAGGGPLARGLAQGYTLRDFMPQPWRDMHVKLLRDVTGSTTGPPGRAAWSCRNGGGAPNGHGPTLELRTSHGQPLYMHVAVGTTDMLGEQLHVVRMARSSVGKALTERRVQLAVSANGRVTAVSAEAGAQPLFGFEAKQMVGHSLWEVVEGLEGQLMKRPAASAAASRGGGDADPSTIAFAGFMERVLRAPPGRSWRVTVVPPSAAGASTGGGVGNIKAQMAAARRAAKSRPAVMVVHILDETDTNNHHLPVTTDGADGEAQPPAVLIELWPMAGLSGVLELDSLGRVTAVLEETVRPAGHLFGLPFGGLVGENLSGLVCLPQGKRTFADLLSAHGKKSSLKSAAKDTGVKTGPLHVLQATHADGRALALDVQVVGRAGHNQTLTVLLHPHAQPLQPSLAALLVPAAVPPPTLIANATAALTAPAAGRPRFGPDPPKLNDSAKSESLDPVTGRLLSTPPAAPAAAPAAATAGDEKAKAEADELALLTKLEPPKRPASRPSGAAAVPAAAAAADGAAAAPAPPLPGTVPETEATKDAVAAGTASGDAKPASGSRPTTAAAAAAAATAADAGAKPPSAGSGGAAATLQHASSLDRLVSIVEAGGVPVDGADGAAAEGKGRKPMDARSMAKSHFSGVAGGDSVEGDDQDEEDEEEDEDEGDKKDGDRAGSDGGDGSADGEPDKPRNKSFQAVSKWVETKGAVFHNTAPPSLAGDDDAGAGGGDPSADGVAVIGGVPLPVGAASSRMPAWKNPGKKGVDDDDISESNGAGTGARNTAAGYDDAGGNAKGRRTSSNDMDDAASDGGASAMSGQSAASSGGAVEYKRGKRFRNLVKLMDSSQAEHILLRFKRGALLAMLLLAIAHIVCFALVVTSITEQQHAMGQLVIAGRSQRLLHQTLVRVRALDQIQKGKAPANLYGVADVEPFAEQILEYAQGVKELNNLVVSSNVKYQQIANLYYYSGVKVWTARNATSGEDIFTNVTLWDMATKVFTSAKDVYQNYEKWKATGVNISSTPAGQFLLKSGADLFTNYRMVLDSLLFIAMDNTASVNKLQLACLLAEGCGVSVLSALLLAYLLRSLALQRYTLYGTDDEEPDDDEEEERKATSGSQGEDDEEGGDGAAKTKAPRRAAVVDDSVHGNAGKGKDERTASGDNTVGKRRASIMENPGATVRSNSKQLTSSPSQAFTQPSPRFGGLRGLLMRCFPCCGFGRGRRSSVVFPDGSTWGGAGSISIGGAATRRALKRDSSDTLKLLAPFVLWSCVVVVFYVMAVVQLQNLGSLVAVASVTNFNTARTYRAAFFAQELASEEDPTRLPARKAAVKRAATLLRDAFYTLQLGSEAYQALGPATERFPLVTVGLSRETPEIESLFYSNDGCLRRSPNPPCEGEDYRYYQVTHSGVDSMMQVYLDNVNLMSDEVVATTPGLTNPRFDFIYNVGTKDLTDANVLISELHFKYIIDVFNGIMLLHILLFVLLWVCLAAFFMLLLNPLVARYKKEKRRIAELMSQLPLELDVEKLVGRALGAPVKEKDASVHGGGAGGGSGGSAMPLDPSNHGGNAAAAAAAAAAAEPQHDAGKNWKMVLRSASQQVQKQRAGSNGGNIGGGMMSPKR</sequence>
<feature type="compositionally biased region" description="Low complexity" evidence="3">
    <location>
        <begin position="1804"/>
        <end position="1822"/>
    </location>
</feature>
<keyword evidence="4" id="KW-1133">Transmembrane helix</keyword>
<feature type="compositionally biased region" description="Acidic residues" evidence="3">
    <location>
        <begin position="2090"/>
        <end position="2101"/>
    </location>
</feature>
<keyword evidence="1" id="KW-0157">Chromophore</keyword>
<organism evidence="6 7">
    <name type="scientific">Edaphochlamys debaryana</name>
    <dbReference type="NCBI Taxonomy" id="47281"/>
    <lineage>
        <taxon>Eukaryota</taxon>
        <taxon>Viridiplantae</taxon>
        <taxon>Chlorophyta</taxon>
        <taxon>core chlorophytes</taxon>
        <taxon>Chlorophyceae</taxon>
        <taxon>CS clade</taxon>
        <taxon>Chlamydomonadales</taxon>
        <taxon>Chlamydomonadales incertae sedis</taxon>
        <taxon>Edaphochlamys</taxon>
    </lineage>
</organism>
<feature type="transmembrane region" description="Helical" evidence="4">
    <location>
        <begin position="166"/>
        <end position="190"/>
    </location>
</feature>
<dbReference type="PANTHER" id="PTHR31600:SF2">
    <property type="entry name" value="GAMETE ENRICHED GENE 10 PROTEIN-RELATED"/>
    <property type="match status" value="1"/>
</dbReference>
<feature type="compositionally biased region" description="Basic and acidic residues" evidence="3">
    <location>
        <begin position="1663"/>
        <end position="1672"/>
    </location>
</feature>
<feature type="transmembrane region" description="Helical" evidence="4">
    <location>
        <begin position="270"/>
        <end position="293"/>
    </location>
</feature>
<feature type="compositionally biased region" description="Low complexity" evidence="3">
    <location>
        <begin position="1609"/>
        <end position="1620"/>
    </location>
</feature>
<keyword evidence="4" id="KW-0472">Membrane</keyword>
<reference evidence="6" key="1">
    <citation type="journal article" date="2020" name="bioRxiv">
        <title>Comparative genomics of Chlamydomonas.</title>
        <authorList>
            <person name="Craig R.J."/>
            <person name="Hasan A.R."/>
            <person name="Ness R.W."/>
            <person name="Keightley P.D."/>
        </authorList>
    </citation>
    <scope>NUCLEOTIDE SEQUENCE</scope>
    <source>
        <strain evidence="6">CCAP 11/70</strain>
    </source>
</reference>
<dbReference type="InterPro" id="IPR052994">
    <property type="entry name" value="Tiny_macrocysts_regulators"/>
</dbReference>
<dbReference type="PROSITE" id="PS50112">
    <property type="entry name" value="PAS"/>
    <property type="match status" value="1"/>
</dbReference>
<feature type="region of interest" description="Disordered" evidence="3">
    <location>
        <begin position="2527"/>
        <end position="2553"/>
    </location>
</feature>
<feature type="transmembrane region" description="Helical" evidence="4">
    <location>
        <begin position="346"/>
        <end position="366"/>
    </location>
</feature>
<feature type="compositionally biased region" description="Basic and acidic residues" evidence="3">
    <location>
        <begin position="2131"/>
        <end position="2150"/>
    </location>
</feature>
<dbReference type="Proteomes" id="UP000612055">
    <property type="component" value="Unassembled WGS sequence"/>
</dbReference>
<feature type="compositionally biased region" description="Gly residues" evidence="3">
    <location>
        <begin position="2532"/>
        <end position="2542"/>
    </location>
</feature>
<feature type="region of interest" description="Disordered" evidence="3">
    <location>
        <begin position="2582"/>
        <end position="2608"/>
    </location>
</feature>
<feature type="region of interest" description="Disordered" evidence="3">
    <location>
        <begin position="1609"/>
        <end position="1822"/>
    </location>
</feature>